<dbReference type="GO" id="GO:0022904">
    <property type="term" value="P:respiratory electron transport chain"/>
    <property type="evidence" value="ECO:0007669"/>
    <property type="project" value="InterPro"/>
</dbReference>
<keyword evidence="9 13" id="KW-1133">Transmembrane helix</keyword>
<keyword evidence="4" id="KW-1003">Cell membrane</keyword>
<dbReference type="InterPro" id="IPR011577">
    <property type="entry name" value="Cyt_b561_bac/Ni-Hgenase"/>
</dbReference>
<evidence type="ECO:0000259" key="14">
    <source>
        <dbReference type="Pfam" id="PF01292"/>
    </source>
</evidence>
<evidence type="ECO:0000256" key="1">
    <source>
        <dbReference type="ARBA" id="ARBA00001970"/>
    </source>
</evidence>
<dbReference type="InterPro" id="IPR052168">
    <property type="entry name" value="Cytochrome_b561_oxidase"/>
</dbReference>
<dbReference type="GO" id="GO:0005886">
    <property type="term" value="C:plasma membrane"/>
    <property type="evidence" value="ECO:0007669"/>
    <property type="project" value="UniProtKB-SubCell"/>
</dbReference>
<name>A0A1A8TRP6_9GAMM</name>
<comment type="similarity">
    <text evidence="12">Belongs to the cytochrome b561 family.</text>
</comment>
<dbReference type="STRING" id="1792290.MSP8886_03857"/>
<dbReference type="SUPFAM" id="SSF81342">
    <property type="entry name" value="Transmembrane di-heme cytochromes"/>
    <property type="match status" value="1"/>
</dbReference>
<dbReference type="AlphaFoldDB" id="A0A1A8TRP6"/>
<dbReference type="GO" id="GO:0046872">
    <property type="term" value="F:metal ion binding"/>
    <property type="evidence" value="ECO:0007669"/>
    <property type="project" value="UniProtKB-KW"/>
</dbReference>
<dbReference type="Proteomes" id="UP000092544">
    <property type="component" value="Unassembled WGS sequence"/>
</dbReference>
<evidence type="ECO:0000256" key="8">
    <source>
        <dbReference type="ARBA" id="ARBA00022982"/>
    </source>
</evidence>
<feature type="domain" description="Cytochrome b561 bacterial/Ni-hydrogenase" evidence="14">
    <location>
        <begin position="13"/>
        <end position="166"/>
    </location>
</feature>
<feature type="transmembrane region" description="Helical" evidence="13">
    <location>
        <begin position="55"/>
        <end position="77"/>
    </location>
</feature>
<feature type="transmembrane region" description="Helical" evidence="13">
    <location>
        <begin position="97"/>
        <end position="121"/>
    </location>
</feature>
<keyword evidence="16" id="KW-1185">Reference proteome</keyword>
<reference evidence="15 16" key="1">
    <citation type="submission" date="2016-06" db="EMBL/GenBank/DDBJ databases">
        <authorList>
            <person name="Kjaerup R.B."/>
            <person name="Dalgaard T.S."/>
            <person name="Juul-Madsen H.R."/>
        </authorList>
    </citation>
    <scope>NUCLEOTIDE SEQUENCE [LARGE SCALE GENOMIC DNA]</scope>
    <source>
        <strain evidence="15 16">CECT 8886</strain>
    </source>
</reference>
<evidence type="ECO:0000256" key="13">
    <source>
        <dbReference type="SAM" id="Phobius"/>
    </source>
</evidence>
<sequence>MPSKTPLTNPPSYNMAQIFLHWSIAVLIIANYFISDGMGHMLRQHIENASSTLNWVGNFHIYVGLTILGLMVIRVFVRLFSKTPEQKTAGNETLDKISHWVHIALYWLMFLVPAFGAASWYLKIHVLGDIHQITMNIMMGLILLHALAALFHQYVLKDGLLLRMLGRS</sequence>
<evidence type="ECO:0000256" key="11">
    <source>
        <dbReference type="ARBA" id="ARBA00023136"/>
    </source>
</evidence>
<keyword evidence="6 13" id="KW-0812">Transmembrane</keyword>
<dbReference type="GO" id="GO:0009055">
    <property type="term" value="F:electron transfer activity"/>
    <property type="evidence" value="ECO:0007669"/>
    <property type="project" value="InterPro"/>
</dbReference>
<keyword evidence="7" id="KW-0479">Metal-binding</keyword>
<proteinExistence type="inferred from homology"/>
<keyword evidence="8" id="KW-0249">Electron transport</keyword>
<evidence type="ECO:0000256" key="5">
    <source>
        <dbReference type="ARBA" id="ARBA00022617"/>
    </source>
</evidence>
<feature type="transmembrane region" description="Helical" evidence="13">
    <location>
        <begin position="12"/>
        <end position="34"/>
    </location>
</feature>
<evidence type="ECO:0000313" key="15">
    <source>
        <dbReference type="EMBL" id="SBS36804.1"/>
    </source>
</evidence>
<dbReference type="PANTHER" id="PTHR30529:SF3">
    <property type="entry name" value="CYTOCHROME B561 HOMOLOG 1"/>
    <property type="match status" value="1"/>
</dbReference>
<evidence type="ECO:0000256" key="6">
    <source>
        <dbReference type="ARBA" id="ARBA00022692"/>
    </source>
</evidence>
<protein>
    <submittedName>
        <fullName evidence="15">Cytochrome b562</fullName>
    </submittedName>
</protein>
<organism evidence="15 16">
    <name type="scientific">Marinomonas spartinae</name>
    <dbReference type="NCBI Taxonomy" id="1792290"/>
    <lineage>
        <taxon>Bacteria</taxon>
        <taxon>Pseudomonadati</taxon>
        <taxon>Pseudomonadota</taxon>
        <taxon>Gammaproteobacteria</taxon>
        <taxon>Oceanospirillales</taxon>
        <taxon>Oceanospirillaceae</taxon>
        <taxon>Marinomonas</taxon>
    </lineage>
</organism>
<evidence type="ECO:0000313" key="16">
    <source>
        <dbReference type="Proteomes" id="UP000092544"/>
    </source>
</evidence>
<evidence type="ECO:0000256" key="3">
    <source>
        <dbReference type="ARBA" id="ARBA00022448"/>
    </source>
</evidence>
<evidence type="ECO:0000256" key="7">
    <source>
        <dbReference type="ARBA" id="ARBA00022723"/>
    </source>
</evidence>
<dbReference type="EMBL" id="FLOB01000014">
    <property type="protein sequence ID" value="SBS36804.1"/>
    <property type="molecule type" value="Genomic_DNA"/>
</dbReference>
<feature type="transmembrane region" description="Helical" evidence="13">
    <location>
        <begin position="133"/>
        <end position="155"/>
    </location>
</feature>
<evidence type="ECO:0000256" key="2">
    <source>
        <dbReference type="ARBA" id="ARBA00004651"/>
    </source>
</evidence>
<comment type="cofactor">
    <cofactor evidence="1">
        <name>heme b</name>
        <dbReference type="ChEBI" id="CHEBI:60344"/>
    </cofactor>
</comment>
<keyword evidence="5" id="KW-0349">Heme</keyword>
<accession>A0A1A8TRP6</accession>
<dbReference type="Pfam" id="PF01292">
    <property type="entry name" value="Ni_hydr_CYTB"/>
    <property type="match status" value="1"/>
</dbReference>
<dbReference type="RefSeq" id="WP_067019698.1">
    <property type="nucleotide sequence ID" value="NZ_FLOB01000014.1"/>
</dbReference>
<dbReference type="GO" id="GO:0020037">
    <property type="term" value="F:heme binding"/>
    <property type="evidence" value="ECO:0007669"/>
    <property type="project" value="TreeGrafter"/>
</dbReference>
<comment type="subcellular location">
    <subcellularLocation>
        <location evidence="2">Cell membrane</location>
        <topology evidence="2">Multi-pass membrane protein</topology>
    </subcellularLocation>
</comment>
<dbReference type="PANTHER" id="PTHR30529">
    <property type="entry name" value="CYTOCHROME B561"/>
    <property type="match status" value="1"/>
</dbReference>
<dbReference type="InterPro" id="IPR016174">
    <property type="entry name" value="Di-haem_cyt_TM"/>
</dbReference>
<evidence type="ECO:0000256" key="10">
    <source>
        <dbReference type="ARBA" id="ARBA00023004"/>
    </source>
</evidence>
<keyword evidence="10" id="KW-0408">Iron</keyword>
<evidence type="ECO:0000256" key="9">
    <source>
        <dbReference type="ARBA" id="ARBA00022989"/>
    </source>
</evidence>
<keyword evidence="11 13" id="KW-0472">Membrane</keyword>
<evidence type="ECO:0000256" key="12">
    <source>
        <dbReference type="ARBA" id="ARBA00037975"/>
    </source>
</evidence>
<dbReference type="OrthoDB" id="6105291at2"/>
<keyword evidence="3" id="KW-0813">Transport</keyword>
<gene>
    <name evidence="15" type="ORF">MSP8886_03857</name>
</gene>
<evidence type="ECO:0000256" key="4">
    <source>
        <dbReference type="ARBA" id="ARBA00022475"/>
    </source>
</evidence>